<name>A0A562ZY19_9BURK</name>
<dbReference type="RefSeq" id="WP_145889917.1">
    <property type="nucleotide sequence ID" value="NZ_VOBQ01000001.1"/>
</dbReference>
<dbReference type="SUPFAM" id="SSF56219">
    <property type="entry name" value="DNase I-like"/>
    <property type="match status" value="1"/>
</dbReference>
<dbReference type="AlphaFoldDB" id="A0A562ZY19"/>
<dbReference type="GO" id="GO:0006506">
    <property type="term" value="P:GPI anchor biosynthetic process"/>
    <property type="evidence" value="ECO:0007669"/>
    <property type="project" value="TreeGrafter"/>
</dbReference>
<dbReference type="GO" id="GO:0004519">
    <property type="term" value="F:endonuclease activity"/>
    <property type="evidence" value="ECO:0007669"/>
    <property type="project" value="UniProtKB-KW"/>
</dbReference>
<dbReference type="Pfam" id="PF03372">
    <property type="entry name" value="Exo_endo_phos"/>
    <property type="match status" value="1"/>
</dbReference>
<accession>A0A562ZY19</accession>
<protein>
    <submittedName>
        <fullName evidence="2">Endonuclease</fullName>
    </submittedName>
</protein>
<dbReference type="InterPro" id="IPR005135">
    <property type="entry name" value="Endo/exonuclease/phosphatase"/>
</dbReference>
<keyword evidence="3" id="KW-1185">Reference proteome</keyword>
<keyword evidence="2" id="KW-0540">Nuclease</keyword>
<gene>
    <name evidence="2" type="ORF">FN976_00620</name>
</gene>
<dbReference type="InterPro" id="IPR051916">
    <property type="entry name" value="GPI-anchor_lipid_remodeler"/>
</dbReference>
<dbReference type="Proteomes" id="UP000318199">
    <property type="component" value="Unassembled WGS sequence"/>
</dbReference>
<proteinExistence type="predicted"/>
<comment type="caution">
    <text evidence="2">The sequence shown here is derived from an EMBL/GenBank/DDBJ whole genome shotgun (WGS) entry which is preliminary data.</text>
</comment>
<dbReference type="PANTHER" id="PTHR14859:SF0">
    <property type="entry name" value="ENDONUCLEASE_EXONUCLEASE_PHOSPHATASE FAMILY PROTEIN, EXPRESSED"/>
    <property type="match status" value="1"/>
</dbReference>
<evidence type="ECO:0000313" key="3">
    <source>
        <dbReference type="Proteomes" id="UP000318199"/>
    </source>
</evidence>
<sequence length="281" mass="31483">MKLVTWNAQWCCGNDGIVDPRRIVKVARKLGDFDVLCLQEIAVNYPKLEGNAGHDQPAWLRGLLPGFELFFGAAVQEWGADGAHRQFGNCIATRLPVAHVQHHALPYPPDDGVRSMPRMCTVVTLIDPGLGAVRVMTTHLEYYSKKQRMAQARALRDLHLQYCAHAAMPPQPSDDGSPFQTKLHTDLAILCGDFNFEAHEPEYAEITRPSEGGSLHDAWRVLHADAPHAPTFRLHDRRYGPEPIACDFIFASDRLKDRLQWLEVDGRTQASDHQPVLVELG</sequence>
<evidence type="ECO:0000313" key="2">
    <source>
        <dbReference type="EMBL" id="TWO73383.1"/>
    </source>
</evidence>
<reference evidence="2 3" key="1">
    <citation type="submission" date="2019-07" db="EMBL/GenBank/DDBJ databases">
        <title>Caenimonas sedimenti sp. nov., isolated from activated sludge.</title>
        <authorList>
            <person name="Xu J."/>
        </authorList>
    </citation>
    <scope>NUCLEOTIDE SEQUENCE [LARGE SCALE GENOMIC DNA]</scope>
    <source>
        <strain evidence="2 3">HX-9-20</strain>
    </source>
</reference>
<evidence type="ECO:0000259" key="1">
    <source>
        <dbReference type="Pfam" id="PF03372"/>
    </source>
</evidence>
<dbReference type="Gene3D" id="3.60.10.10">
    <property type="entry name" value="Endonuclease/exonuclease/phosphatase"/>
    <property type="match status" value="1"/>
</dbReference>
<keyword evidence="2" id="KW-0378">Hydrolase</keyword>
<dbReference type="PANTHER" id="PTHR14859">
    <property type="entry name" value="CALCOFLUOR WHITE HYPERSENSITIVE PROTEIN PRECURSOR"/>
    <property type="match status" value="1"/>
</dbReference>
<dbReference type="InterPro" id="IPR036691">
    <property type="entry name" value="Endo/exonu/phosph_ase_sf"/>
</dbReference>
<dbReference type="OrthoDB" id="5294090at2"/>
<keyword evidence="2" id="KW-0255">Endonuclease</keyword>
<organism evidence="2 3">
    <name type="scientific">Caenimonas sedimenti</name>
    <dbReference type="NCBI Taxonomy" id="2596921"/>
    <lineage>
        <taxon>Bacteria</taxon>
        <taxon>Pseudomonadati</taxon>
        <taxon>Pseudomonadota</taxon>
        <taxon>Betaproteobacteria</taxon>
        <taxon>Burkholderiales</taxon>
        <taxon>Comamonadaceae</taxon>
        <taxon>Caenimonas</taxon>
    </lineage>
</organism>
<dbReference type="EMBL" id="VOBQ01000001">
    <property type="protein sequence ID" value="TWO73383.1"/>
    <property type="molecule type" value="Genomic_DNA"/>
</dbReference>
<feature type="domain" description="Endonuclease/exonuclease/phosphatase" evidence="1">
    <location>
        <begin position="4"/>
        <end position="273"/>
    </location>
</feature>
<dbReference type="GO" id="GO:0016020">
    <property type="term" value="C:membrane"/>
    <property type="evidence" value="ECO:0007669"/>
    <property type="project" value="GOC"/>
</dbReference>